<dbReference type="Proteomes" id="UP001165960">
    <property type="component" value="Unassembled WGS sequence"/>
</dbReference>
<evidence type="ECO:0000313" key="1">
    <source>
        <dbReference type="EMBL" id="KAJ9070591.1"/>
    </source>
</evidence>
<keyword evidence="2" id="KW-1185">Reference proteome</keyword>
<accession>A0ACC2T7P3</accession>
<evidence type="ECO:0000313" key="2">
    <source>
        <dbReference type="Proteomes" id="UP001165960"/>
    </source>
</evidence>
<sequence length="310" mass="33893">MGSKHWPFKSQQSSPLSTSSQSGHHPKTGHHSSHISESQKTPSHICLSESIRPGLTGFKEATSYQPQVKTGIRAAGHSKGIRTTSVFHSSIQSRFRSPSSDPQNQPDSSRARPNDSSYQLPSSGSSKKSSGNSSQTSPSRGSMNDSQPKSSKANDFLTRVLNSDNQPSLKKSKMMYEPDLSIYHSSSSCSATQVSRTTLPPKKACQACDCCYKAKTKCSRDLPRCIQCVKRTKCSYTRTVLKKSGRPRPAIQCRIQAHILVFRSLIDSYNRSSTQSLESSSASVLQVGESIMDFSKDPPSPQCPVSKMQP</sequence>
<comment type="caution">
    <text evidence="1">The sequence shown here is derived from an EMBL/GenBank/DDBJ whole genome shotgun (WGS) entry which is preliminary data.</text>
</comment>
<protein>
    <submittedName>
        <fullName evidence="1">Uncharacterized protein</fullName>
    </submittedName>
</protein>
<organism evidence="1 2">
    <name type="scientific">Entomophthora muscae</name>
    <dbReference type="NCBI Taxonomy" id="34485"/>
    <lineage>
        <taxon>Eukaryota</taxon>
        <taxon>Fungi</taxon>
        <taxon>Fungi incertae sedis</taxon>
        <taxon>Zoopagomycota</taxon>
        <taxon>Entomophthoromycotina</taxon>
        <taxon>Entomophthoromycetes</taxon>
        <taxon>Entomophthorales</taxon>
        <taxon>Entomophthoraceae</taxon>
        <taxon>Entomophthora</taxon>
    </lineage>
</organism>
<name>A0ACC2T7P3_9FUNG</name>
<reference evidence="1" key="1">
    <citation type="submission" date="2022-04" db="EMBL/GenBank/DDBJ databases">
        <title>Genome of the entomopathogenic fungus Entomophthora muscae.</title>
        <authorList>
            <person name="Elya C."/>
            <person name="Lovett B.R."/>
            <person name="Lee E."/>
            <person name="Macias A.M."/>
            <person name="Hajek A.E."/>
            <person name="De Bivort B.L."/>
            <person name="Kasson M.T."/>
            <person name="De Fine Licht H.H."/>
            <person name="Stajich J.E."/>
        </authorList>
    </citation>
    <scope>NUCLEOTIDE SEQUENCE</scope>
    <source>
        <strain evidence="1">Berkeley</strain>
    </source>
</reference>
<proteinExistence type="predicted"/>
<dbReference type="EMBL" id="QTSX02003568">
    <property type="protein sequence ID" value="KAJ9070591.1"/>
    <property type="molecule type" value="Genomic_DNA"/>
</dbReference>
<gene>
    <name evidence="1" type="ORF">DSO57_1006310</name>
</gene>